<dbReference type="AlphaFoldDB" id="A0A3N0BTX5"/>
<dbReference type="PANTHER" id="PTHR15004">
    <property type="entry name" value="GLUTAMYL-TRNA(GLN) AMIDOTRANSFERASE SUBUNIT C, MITOCHONDRIAL"/>
    <property type="match status" value="1"/>
</dbReference>
<comment type="caution">
    <text evidence="2">The sequence shown here is derived from an EMBL/GenBank/DDBJ whole genome shotgun (WGS) entry which is preliminary data.</text>
</comment>
<keyword evidence="2" id="KW-0808">Transferase</keyword>
<comment type="subunit">
    <text evidence="1">Heterotrimer of A, B and C subunits.</text>
</comment>
<comment type="function">
    <text evidence="1">Allows the formation of correctly charged Asn-tRNA(Asn) or Gln-tRNA(Gln) through the transamidation of misacylated Asp-tRNA(Asn) or Glu-tRNA(Gln) in organisms which lack either or both of asparaginyl-tRNA or glutaminyl-tRNA synthetases. The reaction takes place in the presence of glutamine and ATP through an activated phospho-Asp-tRNA(Asn) or phospho-Glu-tRNA(Gln).</text>
</comment>
<keyword evidence="3" id="KW-1185">Reference proteome</keyword>
<organism evidence="2 3">
    <name type="scientific">Pedobacter jejuensis</name>
    <dbReference type="NCBI Taxonomy" id="1268550"/>
    <lineage>
        <taxon>Bacteria</taxon>
        <taxon>Pseudomonadati</taxon>
        <taxon>Bacteroidota</taxon>
        <taxon>Sphingobacteriia</taxon>
        <taxon>Sphingobacteriales</taxon>
        <taxon>Sphingobacteriaceae</taxon>
        <taxon>Pedobacter</taxon>
    </lineage>
</organism>
<dbReference type="GO" id="GO:0006412">
    <property type="term" value="P:translation"/>
    <property type="evidence" value="ECO:0007669"/>
    <property type="project" value="UniProtKB-UniRule"/>
</dbReference>
<dbReference type="InterPro" id="IPR003837">
    <property type="entry name" value="GatC"/>
</dbReference>
<sequence length="96" mass="11156">MNLDAKTIHKIADLARIHIDEKEVETLIPEMNKILSFMEKLNELDTTDVKPLVYMNESTNVWREDVVNQEISTTDGLKNAAKHNEQFFMVPKIIEK</sequence>
<dbReference type="HAMAP" id="MF_00122">
    <property type="entry name" value="GatC"/>
    <property type="match status" value="1"/>
</dbReference>
<dbReference type="EMBL" id="RBEE01000023">
    <property type="protein sequence ID" value="RNL52546.1"/>
    <property type="molecule type" value="Genomic_DNA"/>
</dbReference>
<keyword evidence="1" id="KW-0067">ATP-binding</keyword>
<protein>
    <recommendedName>
        <fullName evidence="1">Aspartyl/glutamyl-tRNA(Asn/Gln) amidotransferase subunit C</fullName>
        <shortName evidence="1">Asp/Glu-ADT subunit C</shortName>
        <ecNumber evidence="1">6.3.5.-</ecNumber>
    </recommendedName>
</protein>
<name>A0A3N0BTX5_9SPHI</name>
<dbReference type="PANTHER" id="PTHR15004:SF0">
    <property type="entry name" value="GLUTAMYL-TRNA(GLN) AMIDOTRANSFERASE SUBUNIT C, MITOCHONDRIAL"/>
    <property type="match status" value="1"/>
</dbReference>
<dbReference type="Pfam" id="PF02686">
    <property type="entry name" value="GatC"/>
    <property type="match status" value="1"/>
</dbReference>
<dbReference type="NCBIfam" id="TIGR00135">
    <property type="entry name" value="gatC"/>
    <property type="match status" value="1"/>
</dbReference>
<comment type="catalytic activity">
    <reaction evidence="1">
        <text>L-glutamyl-tRNA(Gln) + L-glutamine + ATP + H2O = L-glutaminyl-tRNA(Gln) + L-glutamate + ADP + phosphate + H(+)</text>
        <dbReference type="Rhea" id="RHEA:17521"/>
        <dbReference type="Rhea" id="RHEA-COMP:9681"/>
        <dbReference type="Rhea" id="RHEA-COMP:9684"/>
        <dbReference type="ChEBI" id="CHEBI:15377"/>
        <dbReference type="ChEBI" id="CHEBI:15378"/>
        <dbReference type="ChEBI" id="CHEBI:29985"/>
        <dbReference type="ChEBI" id="CHEBI:30616"/>
        <dbReference type="ChEBI" id="CHEBI:43474"/>
        <dbReference type="ChEBI" id="CHEBI:58359"/>
        <dbReference type="ChEBI" id="CHEBI:78520"/>
        <dbReference type="ChEBI" id="CHEBI:78521"/>
        <dbReference type="ChEBI" id="CHEBI:456216"/>
    </reaction>
</comment>
<dbReference type="InterPro" id="IPR036113">
    <property type="entry name" value="Asp/Glu-ADT_sf_sub_c"/>
</dbReference>
<dbReference type="RefSeq" id="WP_123206348.1">
    <property type="nucleotide sequence ID" value="NZ_RBEE01000023.1"/>
</dbReference>
<evidence type="ECO:0000313" key="2">
    <source>
        <dbReference type="EMBL" id="RNL52546.1"/>
    </source>
</evidence>
<evidence type="ECO:0000313" key="3">
    <source>
        <dbReference type="Proteomes" id="UP000274046"/>
    </source>
</evidence>
<gene>
    <name evidence="1 2" type="primary">gatC</name>
    <name evidence="2" type="ORF">D7004_13440</name>
</gene>
<dbReference type="GO" id="GO:0050566">
    <property type="term" value="F:asparaginyl-tRNA synthase (glutamine-hydrolyzing) activity"/>
    <property type="evidence" value="ECO:0007669"/>
    <property type="project" value="RHEA"/>
</dbReference>
<dbReference type="GO" id="GO:0006450">
    <property type="term" value="P:regulation of translational fidelity"/>
    <property type="evidence" value="ECO:0007669"/>
    <property type="project" value="InterPro"/>
</dbReference>
<comment type="catalytic activity">
    <reaction evidence="1">
        <text>L-aspartyl-tRNA(Asn) + L-glutamine + ATP + H2O = L-asparaginyl-tRNA(Asn) + L-glutamate + ADP + phosphate + 2 H(+)</text>
        <dbReference type="Rhea" id="RHEA:14513"/>
        <dbReference type="Rhea" id="RHEA-COMP:9674"/>
        <dbReference type="Rhea" id="RHEA-COMP:9677"/>
        <dbReference type="ChEBI" id="CHEBI:15377"/>
        <dbReference type="ChEBI" id="CHEBI:15378"/>
        <dbReference type="ChEBI" id="CHEBI:29985"/>
        <dbReference type="ChEBI" id="CHEBI:30616"/>
        <dbReference type="ChEBI" id="CHEBI:43474"/>
        <dbReference type="ChEBI" id="CHEBI:58359"/>
        <dbReference type="ChEBI" id="CHEBI:78515"/>
        <dbReference type="ChEBI" id="CHEBI:78516"/>
        <dbReference type="ChEBI" id="CHEBI:456216"/>
    </reaction>
</comment>
<comment type="similarity">
    <text evidence="1">Belongs to the GatC family.</text>
</comment>
<dbReference type="SUPFAM" id="SSF141000">
    <property type="entry name" value="Glu-tRNAGln amidotransferase C subunit"/>
    <property type="match status" value="1"/>
</dbReference>
<dbReference type="GO" id="GO:0005524">
    <property type="term" value="F:ATP binding"/>
    <property type="evidence" value="ECO:0007669"/>
    <property type="project" value="UniProtKB-KW"/>
</dbReference>
<dbReference type="EC" id="6.3.5.-" evidence="1"/>
<proteinExistence type="inferred from homology"/>
<keyword evidence="1" id="KW-0547">Nucleotide-binding</keyword>
<keyword evidence="1" id="KW-0436">Ligase</keyword>
<dbReference type="Proteomes" id="UP000274046">
    <property type="component" value="Unassembled WGS sequence"/>
</dbReference>
<evidence type="ECO:0000256" key="1">
    <source>
        <dbReference type="HAMAP-Rule" id="MF_00122"/>
    </source>
</evidence>
<dbReference type="GO" id="GO:0070681">
    <property type="term" value="P:glutaminyl-tRNAGln biosynthesis via transamidation"/>
    <property type="evidence" value="ECO:0007669"/>
    <property type="project" value="TreeGrafter"/>
</dbReference>
<dbReference type="GO" id="GO:0050567">
    <property type="term" value="F:glutaminyl-tRNA synthase (glutamine-hydrolyzing) activity"/>
    <property type="evidence" value="ECO:0007669"/>
    <property type="project" value="UniProtKB-UniRule"/>
</dbReference>
<accession>A0A3N0BTX5</accession>
<dbReference type="GO" id="GO:0016740">
    <property type="term" value="F:transferase activity"/>
    <property type="evidence" value="ECO:0007669"/>
    <property type="project" value="UniProtKB-KW"/>
</dbReference>
<dbReference type="OrthoDB" id="9813938at2"/>
<reference evidence="2 3" key="1">
    <citation type="submission" date="2018-10" db="EMBL/GenBank/DDBJ databases">
        <title>Genome sequencing of Pedobacter jejuensis TNB23.</title>
        <authorList>
            <person name="Cho Y.-J."/>
            <person name="Cho A."/>
            <person name="Kim O.-S."/>
        </authorList>
    </citation>
    <scope>NUCLEOTIDE SEQUENCE [LARGE SCALE GENOMIC DNA]</scope>
    <source>
        <strain evidence="2 3">TNB23</strain>
    </source>
</reference>
<dbReference type="Gene3D" id="1.10.20.60">
    <property type="entry name" value="Glu-tRNAGln amidotransferase C subunit, N-terminal domain"/>
    <property type="match status" value="1"/>
</dbReference>
<keyword evidence="1" id="KW-0648">Protein biosynthesis</keyword>